<sequence length="446" mass="49648">MTQLIEKYAGNVPRYTSYPTAPHYHAGIGNNEYIRWLGDLNETDRLSLYLHIPYCDRLCWFCACHTKQTRQYAPVRAYLAALEAEIRTVGRHVSRSAKVTAIHLGGGSPTLLEADDVIQLHRTLAQNFDFADEVEISVEMDPNDMDASRYDALAAIGMSRASLGVQDFDPRVQQTINRIQTFEQTKSVVDEVRLRGVRSVNCDIVYGLPHQTMDSLVRTVEHIVSLAPDRIALFGYAHVPWMKKHQTMIDDSTLPDAAMRFELMTVASRMLVDTGYLAIGIDHFALPGDSLAIAANNGHLKRNFQGYTDDEATTIIGLGASSIGSFRQGYIQNIPATGQYEKKVLSGELAAVRGIEVDDTDRMRRWVIERIMCDFSFSFRELGHEFGIGASTILAECQALCTDDQLISIKGDRFEIAPEARPFARSIAAKFDAYLASGAGRHSMAV</sequence>
<dbReference type="Proteomes" id="UP000633219">
    <property type="component" value="Unassembled WGS sequence"/>
</dbReference>
<dbReference type="PANTHER" id="PTHR13932:SF6">
    <property type="entry name" value="OXYGEN-INDEPENDENT COPROPORPHYRINOGEN III OXIDASE"/>
    <property type="match status" value="1"/>
</dbReference>
<feature type="binding site" evidence="16">
    <location>
        <begin position="61"/>
        <end position="63"/>
    </location>
    <ligand>
        <name>S-adenosyl-L-methionine</name>
        <dbReference type="ChEBI" id="CHEBI:59789"/>
        <label>2</label>
    </ligand>
</feature>
<dbReference type="GO" id="GO:0005737">
    <property type="term" value="C:cytoplasm"/>
    <property type="evidence" value="ECO:0007669"/>
    <property type="project" value="UniProtKB-SubCell"/>
</dbReference>
<evidence type="ECO:0000259" key="18">
    <source>
        <dbReference type="PROSITE" id="PS51918"/>
    </source>
</evidence>
<dbReference type="RefSeq" id="WP_201659278.1">
    <property type="nucleotide sequence ID" value="NZ_JAEQNC010000007.1"/>
</dbReference>
<evidence type="ECO:0000256" key="3">
    <source>
        <dbReference type="ARBA" id="ARBA00005493"/>
    </source>
</evidence>
<evidence type="ECO:0000256" key="14">
    <source>
        <dbReference type="ARBA" id="ARBA00048321"/>
    </source>
</evidence>
<evidence type="ECO:0000256" key="17">
    <source>
        <dbReference type="PIRSR" id="PIRSR000167-2"/>
    </source>
</evidence>
<dbReference type="InterPro" id="IPR034505">
    <property type="entry name" value="Coproporphyrinogen-III_oxidase"/>
</dbReference>
<keyword evidence="7 15" id="KW-0949">S-adenosyl-L-methionine</keyword>
<name>A0A937CQM4_9HYPH</name>
<gene>
    <name evidence="19" type="primary">hemN</name>
    <name evidence="19" type="ORF">JJB09_14315</name>
</gene>
<dbReference type="AlphaFoldDB" id="A0A937CQM4"/>
<evidence type="ECO:0000256" key="8">
    <source>
        <dbReference type="ARBA" id="ARBA00022723"/>
    </source>
</evidence>
<dbReference type="EC" id="1.3.98.3" evidence="15"/>
<dbReference type="GO" id="GO:0051989">
    <property type="term" value="F:coproporphyrinogen dehydrogenase activity"/>
    <property type="evidence" value="ECO:0007669"/>
    <property type="project" value="UniProtKB-EC"/>
</dbReference>
<comment type="pathway">
    <text evidence="2 15">Porphyrin-containing compound metabolism; protoporphyrin-IX biosynthesis; protoporphyrinogen-IX from coproporphyrinogen-III (AdoMet route): step 1/1.</text>
</comment>
<dbReference type="GO" id="GO:0051539">
    <property type="term" value="F:4 iron, 4 sulfur cluster binding"/>
    <property type="evidence" value="ECO:0007669"/>
    <property type="project" value="UniProtKB-KW"/>
</dbReference>
<comment type="subunit">
    <text evidence="4">Monomer.</text>
</comment>
<feature type="binding site" evidence="16">
    <location>
        <position position="139"/>
    </location>
    <ligand>
        <name>S-adenosyl-L-methionine</name>
        <dbReference type="ChEBI" id="CHEBI:59789"/>
        <label>1</label>
    </ligand>
</feature>
<dbReference type="GO" id="GO:0006782">
    <property type="term" value="P:protoporphyrinogen IX biosynthetic process"/>
    <property type="evidence" value="ECO:0007669"/>
    <property type="project" value="TreeGrafter"/>
</dbReference>
<comment type="similarity">
    <text evidence="3 15">Belongs to the anaerobic coproporphyrinogen-III oxidase family.</text>
</comment>
<dbReference type="Pfam" id="PF04055">
    <property type="entry name" value="Radical_SAM"/>
    <property type="match status" value="1"/>
</dbReference>
<dbReference type="SFLD" id="SFLDG01082">
    <property type="entry name" value="B12-binding_domain_containing"/>
    <property type="match status" value="1"/>
</dbReference>
<dbReference type="NCBIfam" id="TIGR00538">
    <property type="entry name" value="hemN"/>
    <property type="match status" value="1"/>
</dbReference>
<evidence type="ECO:0000256" key="7">
    <source>
        <dbReference type="ARBA" id="ARBA00022691"/>
    </source>
</evidence>
<feature type="binding site" evidence="16">
    <location>
        <position position="166"/>
    </location>
    <ligand>
        <name>S-adenosyl-L-methionine</name>
        <dbReference type="ChEBI" id="CHEBI:59789"/>
        <label>2</label>
    </ligand>
</feature>
<proteinExistence type="inferred from homology"/>
<feature type="binding site" evidence="16">
    <location>
        <position position="49"/>
    </location>
    <ligand>
        <name>S-adenosyl-L-methionine</name>
        <dbReference type="ChEBI" id="CHEBI:59789"/>
        <label>1</label>
    </ligand>
</feature>
<evidence type="ECO:0000256" key="5">
    <source>
        <dbReference type="ARBA" id="ARBA00022485"/>
    </source>
</evidence>
<dbReference type="GO" id="GO:0004109">
    <property type="term" value="F:coproporphyrinogen oxidase activity"/>
    <property type="evidence" value="ECO:0007669"/>
    <property type="project" value="InterPro"/>
</dbReference>
<evidence type="ECO:0000256" key="13">
    <source>
        <dbReference type="ARBA" id="ARBA00024295"/>
    </source>
</evidence>
<feature type="binding site" evidence="17">
    <location>
        <position position="62"/>
    </location>
    <ligand>
        <name>[4Fe-4S] cluster</name>
        <dbReference type="ChEBI" id="CHEBI:49883"/>
        <note>4Fe-4S-S-AdoMet</note>
    </ligand>
</feature>
<comment type="subcellular location">
    <subcellularLocation>
        <location evidence="1 15">Cytoplasm</location>
    </subcellularLocation>
</comment>
<evidence type="ECO:0000313" key="20">
    <source>
        <dbReference type="Proteomes" id="UP000633219"/>
    </source>
</evidence>
<evidence type="ECO:0000256" key="15">
    <source>
        <dbReference type="PIRNR" id="PIRNR000167"/>
    </source>
</evidence>
<organism evidence="19 20">
    <name type="scientific">Rhizobium setariae</name>
    <dbReference type="NCBI Taxonomy" id="2801340"/>
    <lineage>
        <taxon>Bacteria</taxon>
        <taxon>Pseudomonadati</taxon>
        <taxon>Pseudomonadota</taxon>
        <taxon>Alphaproteobacteria</taxon>
        <taxon>Hyphomicrobiales</taxon>
        <taxon>Rhizobiaceae</taxon>
        <taxon>Rhizobium/Agrobacterium group</taxon>
        <taxon>Rhizobium</taxon>
    </lineage>
</organism>
<evidence type="ECO:0000256" key="10">
    <source>
        <dbReference type="ARBA" id="ARBA00023004"/>
    </source>
</evidence>
<dbReference type="InterPro" id="IPR006638">
    <property type="entry name" value="Elp3/MiaA/NifB-like_rSAM"/>
</dbReference>
<dbReference type="InterPro" id="IPR004558">
    <property type="entry name" value="Coprogen_oxidase_HemN"/>
</dbReference>
<feature type="binding site" evidence="17">
    <location>
        <position position="55"/>
    </location>
    <ligand>
        <name>[4Fe-4S] cluster</name>
        <dbReference type="ChEBI" id="CHEBI:49883"/>
        <note>4Fe-4S-S-AdoMet</note>
    </ligand>
</feature>
<keyword evidence="20" id="KW-1185">Reference proteome</keyword>
<dbReference type="SFLD" id="SFLDG01065">
    <property type="entry name" value="anaerobic_coproporphyrinogen-I"/>
    <property type="match status" value="1"/>
</dbReference>
<evidence type="ECO:0000256" key="6">
    <source>
        <dbReference type="ARBA" id="ARBA00022490"/>
    </source>
</evidence>
<dbReference type="SFLD" id="SFLDS00029">
    <property type="entry name" value="Radical_SAM"/>
    <property type="match status" value="1"/>
</dbReference>
<comment type="catalytic activity">
    <reaction evidence="14 15">
        <text>coproporphyrinogen III + 2 S-adenosyl-L-methionine = protoporphyrinogen IX + 2 5'-deoxyadenosine + 2 L-methionine + 2 CO2</text>
        <dbReference type="Rhea" id="RHEA:15425"/>
        <dbReference type="ChEBI" id="CHEBI:16526"/>
        <dbReference type="ChEBI" id="CHEBI:17319"/>
        <dbReference type="ChEBI" id="CHEBI:57307"/>
        <dbReference type="ChEBI" id="CHEBI:57309"/>
        <dbReference type="ChEBI" id="CHEBI:57844"/>
        <dbReference type="ChEBI" id="CHEBI:59789"/>
        <dbReference type="EC" id="1.3.98.3"/>
    </reaction>
</comment>
<feature type="binding site" evidence="17">
    <location>
        <position position="59"/>
    </location>
    <ligand>
        <name>[4Fe-4S] cluster</name>
        <dbReference type="ChEBI" id="CHEBI:49883"/>
        <note>4Fe-4S-S-AdoMet</note>
    </ligand>
</feature>
<dbReference type="GO" id="GO:0046872">
    <property type="term" value="F:metal ion binding"/>
    <property type="evidence" value="ECO:0007669"/>
    <property type="project" value="UniProtKB-KW"/>
</dbReference>
<evidence type="ECO:0000313" key="19">
    <source>
        <dbReference type="EMBL" id="MBL0373207.1"/>
    </source>
</evidence>
<keyword evidence="10 15" id="KW-0408">Iron</keyword>
<dbReference type="InterPro" id="IPR058240">
    <property type="entry name" value="rSAM_sf"/>
</dbReference>
<evidence type="ECO:0000256" key="4">
    <source>
        <dbReference type="ARBA" id="ARBA00011245"/>
    </source>
</evidence>
<evidence type="ECO:0000256" key="16">
    <source>
        <dbReference type="PIRSR" id="PIRSR000167-1"/>
    </source>
</evidence>
<comment type="caution">
    <text evidence="19">The sequence shown here is derived from an EMBL/GenBank/DDBJ whole genome shotgun (WGS) entry which is preliminary data.</text>
</comment>
<dbReference type="PANTHER" id="PTHR13932">
    <property type="entry name" value="COPROPORPHYRINIGEN III OXIDASE"/>
    <property type="match status" value="1"/>
</dbReference>
<evidence type="ECO:0000256" key="1">
    <source>
        <dbReference type="ARBA" id="ARBA00004496"/>
    </source>
</evidence>
<keyword evidence="6 15" id="KW-0963">Cytoplasm</keyword>
<keyword evidence="12 15" id="KW-0627">Porphyrin biosynthesis</keyword>
<protein>
    <recommendedName>
        <fullName evidence="15">Coproporphyrinogen-III oxidase</fullName>
        <ecNumber evidence="15">1.3.98.3</ecNumber>
    </recommendedName>
</protein>
<feature type="binding site" evidence="16">
    <location>
        <position position="237"/>
    </location>
    <ligand>
        <name>S-adenosyl-L-methionine</name>
        <dbReference type="ChEBI" id="CHEBI:59789"/>
        <label>2</label>
    </ligand>
</feature>
<dbReference type="InterPro" id="IPR007197">
    <property type="entry name" value="rSAM"/>
</dbReference>
<dbReference type="Gene3D" id="3.80.30.20">
    <property type="entry name" value="tm_1862 like domain"/>
    <property type="match status" value="1"/>
</dbReference>
<evidence type="ECO:0000256" key="12">
    <source>
        <dbReference type="ARBA" id="ARBA00023244"/>
    </source>
</evidence>
<keyword evidence="5 15" id="KW-0004">4Fe-4S</keyword>
<dbReference type="SMART" id="SM00729">
    <property type="entry name" value="Elp3"/>
    <property type="match status" value="1"/>
</dbReference>
<feature type="binding site" evidence="16">
    <location>
        <position position="203"/>
    </location>
    <ligand>
        <name>S-adenosyl-L-methionine</name>
        <dbReference type="ChEBI" id="CHEBI:59789"/>
        <label>2</label>
    </ligand>
</feature>
<feature type="binding site" evidence="16">
    <location>
        <position position="106"/>
    </location>
    <ligand>
        <name>S-adenosyl-L-methionine</name>
        <dbReference type="ChEBI" id="CHEBI:59789"/>
        <label>1</label>
    </ligand>
</feature>
<evidence type="ECO:0000256" key="11">
    <source>
        <dbReference type="ARBA" id="ARBA00023014"/>
    </source>
</evidence>
<evidence type="ECO:0000256" key="2">
    <source>
        <dbReference type="ARBA" id="ARBA00004785"/>
    </source>
</evidence>
<keyword evidence="9 15" id="KW-0560">Oxidoreductase</keyword>
<comment type="cofactor">
    <cofactor evidence="15 17">
        <name>[4Fe-4S] cluster</name>
        <dbReference type="ChEBI" id="CHEBI:49883"/>
    </cofactor>
    <text evidence="15 17">Binds 1 [4Fe-4S] cluster. The cluster is coordinated with 3 cysteines and an exchangeable S-adenosyl-L-methionine.</text>
</comment>
<keyword evidence="8 15" id="KW-0479">Metal-binding</keyword>
<dbReference type="CDD" id="cd01335">
    <property type="entry name" value="Radical_SAM"/>
    <property type="match status" value="1"/>
</dbReference>
<dbReference type="PIRSF" id="PIRSF000167">
    <property type="entry name" value="HemN"/>
    <property type="match status" value="1"/>
</dbReference>
<feature type="binding site" evidence="16">
    <location>
        <position position="178"/>
    </location>
    <ligand>
        <name>S-adenosyl-L-methionine</name>
        <dbReference type="ChEBI" id="CHEBI:59789"/>
        <label>2</label>
    </ligand>
</feature>
<dbReference type="InterPro" id="IPR023404">
    <property type="entry name" value="rSAM_horseshoe"/>
</dbReference>
<feature type="binding site" evidence="16">
    <location>
        <position position="323"/>
    </location>
    <ligand>
        <name>S-adenosyl-L-methionine</name>
        <dbReference type="ChEBI" id="CHEBI:59789"/>
        <label>1</label>
    </ligand>
</feature>
<dbReference type="PROSITE" id="PS51918">
    <property type="entry name" value="RADICAL_SAM"/>
    <property type="match status" value="1"/>
</dbReference>
<evidence type="ECO:0000256" key="9">
    <source>
        <dbReference type="ARBA" id="ARBA00023002"/>
    </source>
</evidence>
<feature type="domain" description="Radical SAM core" evidence="18">
    <location>
        <begin position="40"/>
        <end position="277"/>
    </location>
</feature>
<keyword evidence="11 15" id="KW-0411">Iron-sulfur</keyword>
<comment type="function">
    <text evidence="13">Involved in the heme biosynthesis. Catalyzes the anaerobic oxidative decarboxylation of propionate groups of rings A and B of coproporphyrinogen III to yield the vinyl groups in protoporphyrinogen IX.</text>
</comment>
<dbReference type="Gene3D" id="1.10.10.920">
    <property type="match status" value="1"/>
</dbReference>
<reference evidence="19" key="1">
    <citation type="submission" date="2021-01" db="EMBL/GenBank/DDBJ databases">
        <title>Rhizobium sp. strain KVB221 16S ribosomal RNA gene Genome sequencing and assembly.</title>
        <authorList>
            <person name="Kang M."/>
        </authorList>
    </citation>
    <scope>NUCLEOTIDE SEQUENCE</scope>
    <source>
        <strain evidence="19">KVB221</strain>
    </source>
</reference>
<dbReference type="EMBL" id="JAEQNC010000007">
    <property type="protein sequence ID" value="MBL0373207.1"/>
    <property type="molecule type" value="Genomic_DNA"/>
</dbReference>
<dbReference type="SUPFAM" id="SSF102114">
    <property type="entry name" value="Radical SAM enzymes"/>
    <property type="match status" value="1"/>
</dbReference>
<accession>A0A937CQM4</accession>